<dbReference type="GO" id="GO:0005886">
    <property type="term" value="C:plasma membrane"/>
    <property type="evidence" value="ECO:0007669"/>
    <property type="project" value="TreeGrafter"/>
</dbReference>
<keyword evidence="6" id="KW-1185">Reference proteome</keyword>
<feature type="compositionally biased region" description="Pro residues" evidence="1">
    <location>
        <begin position="80"/>
        <end position="94"/>
    </location>
</feature>
<dbReference type="InterPro" id="IPR038062">
    <property type="entry name" value="ScdA-like_N_sf"/>
</dbReference>
<feature type="domain" description="DUF1858" evidence="4">
    <location>
        <begin position="5"/>
        <end position="63"/>
    </location>
</feature>
<evidence type="ECO:0000256" key="1">
    <source>
        <dbReference type="SAM" id="MobiDB-lite"/>
    </source>
</evidence>
<name>A0AA37DFT3_9FIRM</name>
<accession>A0AA37DFT3</accession>
<dbReference type="InterPro" id="IPR015077">
    <property type="entry name" value="DUF1858"/>
</dbReference>
<evidence type="ECO:0000259" key="2">
    <source>
        <dbReference type="Pfam" id="PF01814"/>
    </source>
</evidence>
<dbReference type="Pfam" id="PF01814">
    <property type="entry name" value="Hemerythrin"/>
    <property type="match status" value="1"/>
</dbReference>
<dbReference type="InterPro" id="IPR007380">
    <property type="entry name" value="DUF438"/>
</dbReference>
<gene>
    <name evidence="5" type="ORF">HMPREF9623_01589</name>
</gene>
<dbReference type="InterPro" id="IPR012312">
    <property type="entry name" value="Hemerythrin-like"/>
</dbReference>
<feature type="domain" description="DUF438" evidence="3">
    <location>
        <begin position="113"/>
        <end position="178"/>
    </location>
</feature>
<dbReference type="SUPFAM" id="SSF140683">
    <property type="entry name" value="SP0561-like"/>
    <property type="match status" value="1"/>
</dbReference>
<evidence type="ECO:0000259" key="3">
    <source>
        <dbReference type="Pfam" id="PF04282"/>
    </source>
</evidence>
<evidence type="ECO:0000313" key="5">
    <source>
        <dbReference type="EMBL" id="EHO16043.1"/>
    </source>
</evidence>
<dbReference type="Gene3D" id="1.10.3910.10">
    <property type="entry name" value="SP0561-like"/>
    <property type="match status" value="1"/>
</dbReference>
<dbReference type="AlphaFoldDB" id="A0AA37DFT3"/>
<proteinExistence type="predicted"/>
<dbReference type="PANTHER" id="PTHR39966:SF3">
    <property type="entry name" value="DUF438 DOMAIN-CONTAINING PROTEIN"/>
    <property type="match status" value="1"/>
</dbReference>
<dbReference type="Gene3D" id="1.20.120.520">
    <property type="entry name" value="nmb1532 protein domain like"/>
    <property type="match status" value="1"/>
</dbReference>
<comment type="caution">
    <text evidence="5">The sequence shown here is derived from an EMBL/GenBank/DDBJ whole genome shotgun (WGS) entry which is preliminary data.</text>
</comment>
<dbReference type="RefSeq" id="WP_009533421.1">
    <property type="nucleotide sequence ID" value="NZ_JH590863.1"/>
</dbReference>
<dbReference type="Pfam" id="PF04282">
    <property type="entry name" value="DUF438"/>
    <property type="match status" value="1"/>
</dbReference>
<sequence>MDKIIDFRKTVYELATEYPEFKEIMASVGFKEITEPEILASAGKVMTVPKGSRMKGIPMEKIVKAFEEKGFQVSGADGAPVPPTPPTAPVKPPVPPTAQYNFPNAKPERAEALKSYLTRLSQGESLDTVREDFRKEFHSVEASEIMQAEQQLMKDGMPLEEVQKLCDIHSALFHGATKEERIANAEREVAASMIRIADHEKAEQQAQYGDKNALAAKLIAIPGHPLETLTRENQALSRRIESFRDAAKLGVSLKDAVHAIREVTVHYAKKGDLLYPLLKVKYDVTGPSSVMWTVDDEIRDELGRLDKAEVEDDAWKAAAEAVVQRADEMIYKETNILFPICAVNFTEDEWKQIYRDSKDYENCLGVVSKVYEAAEEDKPAAKEKEVQVAVDTTETKRRSSSFVGEIVMPGGHLKLDQLEWLLNTIPMEITFVDADNINRYFNENEGQKAFKRPKMALDREVFSCHPPKVEPLVRQIIGEFRAGRQSSVSIWAEKGGKTMLVNYRAVRDAEGNYLGTAEFVQDMEFAKRHFQQGGEKQND</sequence>
<dbReference type="EMBL" id="AGEL01000013">
    <property type="protein sequence ID" value="EHO16043.1"/>
    <property type="molecule type" value="Genomic_DNA"/>
</dbReference>
<dbReference type="SUPFAM" id="SSF55785">
    <property type="entry name" value="PYP-like sensor domain (PAS domain)"/>
    <property type="match status" value="1"/>
</dbReference>
<evidence type="ECO:0000259" key="4">
    <source>
        <dbReference type="Pfam" id="PF08984"/>
    </source>
</evidence>
<dbReference type="InterPro" id="IPR035965">
    <property type="entry name" value="PAS-like_dom_sf"/>
</dbReference>
<reference evidence="5 6" key="1">
    <citation type="submission" date="2011-10" db="EMBL/GenBank/DDBJ databases">
        <title>The Genome Sequence of Lachnospiraceae bacterium ACC2.</title>
        <authorList>
            <consortium name="The Broad Institute Genome Sequencing Platform"/>
            <person name="Earl A."/>
            <person name="Ward D."/>
            <person name="Feldgarden M."/>
            <person name="Gevers D."/>
            <person name="Sizova M."/>
            <person name="Hazen A."/>
            <person name="Epstein S."/>
            <person name="Young S.K."/>
            <person name="Zeng Q."/>
            <person name="Gargeya S."/>
            <person name="Fitzgerald M."/>
            <person name="Haas B."/>
            <person name="Abouelleil A."/>
            <person name="Alvarado L."/>
            <person name="Arachchi H.M."/>
            <person name="Berlin A."/>
            <person name="Brown A."/>
            <person name="Chapman S.B."/>
            <person name="Chen Z."/>
            <person name="Dunbar C."/>
            <person name="Freedman E."/>
            <person name="Gearin G."/>
            <person name="Goldberg J."/>
            <person name="Griggs A."/>
            <person name="Gujja S."/>
            <person name="Heiman D."/>
            <person name="Howarth C."/>
            <person name="Larson L."/>
            <person name="Lui A."/>
            <person name="MacDonald P.J.P."/>
            <person name="Montmayeur A."/>
            <person name="Murphy C."/>
            <person name="Neiman D."/>
            <person name="Pearson M."/>
            <person name="Priest M."/>
            <person name="Roberts A."/>
            <person name="Saif S."/>
            <person name="Shea T."/>
            <person name="Shenoy N."/>
            <person name="Sisk P."/>
            <person name="Stolte C."/>
            <person name="Sykes S."/>
            <person name="Wortman J."/>
            <person name="Nusbaum C."/>
            <person name="Birren B."/>
        </authorList>
    </citation>
    <scope>NUCLEOTIDE SEQUENCE [LARGE SCALE GENOMIC DNA]</scope>
    <source>
        <strain evidence="5 6">ACC2</strain>
    </source>
</reference>
<feature type="domain" description="Hemerythrin-like" evidence="2">
    <location>
        <begin position="224"/>
        <end position="340"/>
    </location>
</feature>
<organism evidence="5 6">
    <name type="scientific">Stomatobaculum longum</name>
    <dbReference type="NCBI Taxonomy" id="796942"/>
    <lineage>
        <taxon>Bacteria</taxon>
        <taxon>Bacillati</taxon>
        <taxon>Bacillota</taxon>
        <taxon>Clostridia</taxon>
        <taxon>Lachnospirales</taxon>
        <taxon>Lachnospiraceae</taxon>
        <taxon>Stomatobaculum</taxon>
    </lineage>
</organism>
<evidence type="ECO:0008006" key="7">
    <source>
        <dbReference type="Google" id="ProtNLM"/>
    </source>
</evidence>
<dbReference type="GeneID" id="86941316"/>
<dbReference type="Proteomes" id="UP000018466">
    <property type="component" value="Unassembled WGS sequence"/>
</dbReference>
<evidence type="ECO:0000313" key="6">
    <source>
        <dbReference type="Proteomes" id="UP000018466"/>
    </source>
</evidence>
<feature type="region of interest" description="Disordered" evidence="1">
    <location>
        <begin position="75"/>
        <end position="94"/>
    </location>
</feature>
<dbReference type="Pfam" id="PF08984">
    <property type="entry name" value="DUF1858"/>
    <property type="match status" value="1"/>
</dbReference>
<dbReference type="PANTHER" id="PTHR39966">
    <property type="entry name" value="BLL2471 PROTEIN-RELATED"/>
    <property type="match status" value="1"/>
</dbReference>
<dbReference type="Pfam" id="PF13596">
    <property type="entry name" value="PAS_10"/>
    <property type="match status" value="1"/>
</dbReference>
<protein>
    <recommendedName>
        <fullName evidence="7">DUF438 domain-containing protein</fullName>
    </recommendedName>
</protein>